<evidence type="ECO:0000313" key="2">
    <source>
        <dbReference type="Proteomes" id="UP000786811"/>
    </source>
</evidence>
<dbReference type="EMBL" id="CAJNRD030001124">
    <property type="protein sequence ID" value="CAG5108103.1"/>
    <property type="molecule type" value="Genomic_DNA"/>
</dbReference>
<comment type="caution">
    <text evidence="1">The sequence shown here is derived from an EMBL/GenBank/DDBJ whole genome shotgun (WGS) entry which is preliminary data.</text>
</comment>
<accession>A0A8J2MZV6</accession>
<protein>
    <recommendedName>
        <fullName evidence="3">DUF4806 domain-containing protein</fullName>
    </recommendedName>
</protein>
<name>A0A8J2MZV6_COTCN</name>
<gene>
    <name evidence="1" type="ORF">HICCMSTLAB_LOCUS13070</name>
</gene>
<dbReference type="Proteomes" id="UP000786811">
    <property type="component" value="Unassembled WGS sequence"/>
</dbReference>
<proteinExistence type="predicted"/>
<sequence>MDTFQKLLRKQTESITQLEKMIRCLQKDISFEEWRNFEDNKDQKRDKEMYKYFASLGGKSLKEFMSSMLSQTFVPNLAKELTWTGQRNNSSKDVTRALKDSKIVQIYRVAIKRNRKFEGATIDEIKKWISAGLKTTKEKIRTSNKEKDKVIVIRNPEMDIVIDET</sequence>
<dbReference type="OrthoDB" id="7553667at2759"/>
<dbReference type="AlphaFoldDB" id="A0A8J2MZV6"/>
<reference evidence="1" key="1">
    <citation type="submission" date="2021-04" db="EMBL/GenBank/DDBJ databases">
        <authorList>
            <person name="Chebbi M.A.C M."/>
        </authorList>
    </citation>
    <scope>NUCLEOTIDE SEQUENCE</scope>
</reference>
<evidence type="ECO:0000313" key="1">
    <source>
        <dbReference type="EMBL" id="CAG5108103.1"/>
    </source>
</evidence>
<keyword evidence="2" id="KW-1185">Reference proteome</keyword>
<evidence type="ECO:0008006" key="3">
    <source>
        <dbReference type="Google" id="ProtNLM"/>
    </source>
</evidence>
<organism evidence="1 2">
    <name type="scientific">Cotesia congregata</name>
    <name type="common">Parasitoid wasp</name>
    <name type="synonym">Apanteles congregatus</name>
    <dbReference type="NCBI Taxonomy" id="51543"/>
    <lineage>
        <taxon>Eukaryota</taxon>
        <taxon>Metazoa</taxon>
        <taxon>Ecdysozoa</taxon>
        <taxon>Arthropoda</taxon>
        <taxon>Hexapoda</taxon>
        <taxon>Insecta</taxon>
        <taxon>Pterygota</taxon>
        <taxon>Neoptera</taxon>
        <taxon>Endopterygota</taxon>
        <taxon>Hymenoptera</taxon>
        <taxon>Apocrita</taxon>
        <taxon>Ichneumonoidea</taxon>
        <taxon>Braconidae</taxon>
        <taxon>Microgastrinae</taxon>
        <taxon>Cotesia</taxon>
    </lineage>
</organism>